<comment type="similarity">
    <text evidence="1">Belongs to the universal ribosomal protein uL4 family.</text>
</comment>
<protein>
    <recommendedName>
        <fullName evidence="4">Large ribosomal subunit protein uL4m</fullName>
    </recommendedName>
</protein>
<evidence type="ECO:0000256" key="4">
    <source>
        <dbReference type="ARBA" id="ARBA00040565"/>
    </source>
</evidence>
<dbReference type="GO" id="GO:0003735">
    <property type="term" value="F:structural constituent of ribosome"/>
    <property type="evidence" value="ECO:0007669"/>
    <property type="project" value="InterPro"/>
</dbReference>
<dbReference type="PANTHER" id="PTHR10746">
    <property type="entry name" value="50S RIBOSOMAL PROTEIN L4"/>
    <property type="match status" value="1"/>
</dbReference>
<dbReference type="AlphaFoldDB" id="I7MGP2"/>
<dbReference type="GO" id="GO:0005840">
    <property type="term" value="C:ribosome"/>
    <property type="evidence" value="ECO:0007669"/>
    <property type="project" value="UniProtKB-KW"/>
</dbReference>
<dbReference type="OrthoDB" id="275876at2759"/>
<dbReference type="HOGENOM" id="CLU_875676_0_0_1"/>
<proteinExistence type="evidence at protein level"/>
<dbReference type="eggNOG" id="KOG1624">
    <property type="taxonomic scope" value="Eukaryota"/>
</dbReference>
<dbReference type="EMDB" id="EMD-11032"/>
<reference evidence="8" key="2">
    <citation type="journal article" date="2020" name="Elife">
        <title>Ciliate mitoribosome illuminates evolutionary steps of mitochondrial translation.</title>
        <authorList>
            <person name="Tobiasson V."/>
            <person name="Amunts A."/>
        </authorList>
    </citation>
    <scope>STRUCTURE BY ELECTRON MICROSCOPY (3.70 ANGSTROMS)</scope>
</reference>
<evidence type="ECO:0000256" key="3">
    <source>
        <dbReference type="ARBA" id="ARBA00023274"/>
    </source>
</evidence>
<keyword evidence="7" id="KW-1185">Reference proteome</keyword>
<keyword evidence="2 6" id="KW-0689">Ribosomal protein</keyword>
<name>I7MGP2_TETTS</name>
<evidence type="ECO:0000256" key="2">
    <source>
        <dbReference type="ARBA" id="ARBA00022980"/>
    </source>
</evidence>
<feature type="region of interest" description="Disordered" evidence="5">
    <location>
        <begin position="126"/>
        <end position="165"/>
    </location>
</feature>
<gene>
    <name evidence="6" type="ORF">TTHERM_00564280</name>
</gene>
<evidence type="ECO:0000256" key="1">
    <source>
        <dbReference type="ARBA" id="ARBA00010528"/>
    </source>
</evidence>
<dbReference type="RefSeq" id="XP_001022027.2">
    <property type="nucleotide sequence ID" value="XM_001022027.3"/>
</dbReference>
<dbReference type="HAMAP" id="MF_01328_B">
    <property type="entry name" value="Ribosomal_uL4_B"/>
    <property type="match status" value="1"/>
</dbReference>
<feature type="compositionally biased region" description="Basic residues" evidence="5">
    <location>
        <begin position="149"/>
        <end position="165"/>
    </location>
</feature>
<dbReference type="KEGG" id="tet:TTHERM_00564280"/>
<organism evidence="6 7">
    <name type="scientific">Tetrahymena thermophila (strain SB210)</name>
    <dbReference type="NCBI Taxonomy" id="312017"/>
    <lineage>
        <taxon>Eukaryota</taxon>
        <taxon>Sar</taxon>
        <taxon>Alveolata</taxon>
        <taxon>Ciliophora</taxon>
        <taxon>Intramacronucleata</taxon>
        <taxon>Oligohymenophorea</taxon>
        <taxon>Hymenostomatida</taxon>
        <taxon>Tetrahymenina</taxon>
        <taxon>Tetrahymenidae</taxon>
        <taxon>Tetrahymena</taxon>
    </lineage>
</organism>
<evidence type="ECO:0000313" key="7">
    <source>
        <dbReference type="Proteomes" id="UP000009168"/>
    </source>
</evidence>
<keyword evidence="3" id="KW-0687">Ribonucleoprotein</keyword>
<dbReference type="PANTHER" id="PTHR10746:SF6">
    <property type="entry name" value="LARGE RIBOSOMAL SUBUNIT PROTEIN UL4M"/>
    <property type="match status" value="1"/>
</dbReference>
<evidence type="ECO:0000313" key="6">
    <source>
        <dbReference type="EMBL" id="EAS01782.2"/>
    </source>
</evidence>
<sequence>MFLLQRTFKSLSCLSQVKRAFSITNYSIKPVKYELKINEQPGKMPILVRKPDEILVKQWWSQSPFEKTQPLRVPVLKFLAENGQAYTGKTVDLDHDIFNVPLRRDIVHSYVLWRQNRDEIKTHITKTKGTVSGSGKKPYAQKGTGKARMGNKRAPGRKKGGKAHGAKPRILRYPLNKKIRLQALKVVLSAKLAEGKLRIIETEQVDEPKTRAIAKMLEKMDKRSRILIVHPYQIDTNFELAHQNIQKLQSCYPNELSVLKVLTNDRVFITLEALRQLTQELQDRTFRNYRMKHVERGVTESEAEREQVWPTPKQQDTKVIYDPTKPLQFKFKILQDYYEQYEKLKENGEIQKYRENIE</sequence>
<dbReference type="NCBIfam" id="TIGR03953">
    <property type="entry name" value="rplD_bact"/>
    <property type="match status" value="1"/>
</dbReference>
<dbReference type="Gene3D" id="3.40.1370.10">
    <property type="match status" value="1"/>
</dbReference>
<dbReference type="OMA" id="RTHMARN"/>
<dbReference type="PDB" id="6Z1P">
    <property type="method" value="EM"/>
    <property type="resolution" value="3.70 A"/>
    <property type="chains" value="Ae=1-358"/>
</dbReference>
<dbReference type="GeneID" id="7842542"/>
<dbReference type="STRING" id="312017.I7MGP2"/>
<dbReference type="Pfam" id="PF00573">
    <property type="entry name" value="Ribosomal_L4"/>
    <property type="match status" value="1"/>
</dbReference>
<dbReference type="Proteomes" id="UP000009168">
    <property type="component" value="Unassembled WGS sequence"/>
</dbReference>
<reference evidence="7" key="1">
    <citation type="journal article" date="2006" name="PLoS Biol.">
        <title>Macronuclear genome sequence of the ciliate Tetrahymena thermophila, a model eukaryote.</title>
        <authorList>
            <person name="Eisen J.A."/>
            <person name="Coyne R.S."/>
            <person name="Wu M."/>
            <person name="Wu D."/>
            <person name="Thiagarajan M."/>
            <person name="Wortman J.R."/>
            <person name="Badger J.H."/>
            <person name="Ren Q."/>
            <person name="Amedeo P."/>
            <person name="Jones K.M."/>
            <person name="Tallon L.J."/>
            <person name="Delcher A.L."/>
            <person name="Salzberg S.L."/>
            <person name="Silva J.C."/>
            <person name="Haas B.J."/>
            <person name="Majoros W.H."/>
            <person name="Farzad M."/>
            <person name="Carlton J.M."/>
            <person name="Smith R.K. Jr."/>
            <person name="Garg J."/>
            <person name="Pearlman R.E."/>
            <person name="Karrer K.M."/>
            <person name="Sun L."/>
            <person name="Manning G."/>
            <person name="Elde N.C."/>
            <person name="Turkewitz A.P."/>
            <person name="Asai D.J."/>
            <person name="Wilkes D.E."/>
            <person name="Wang Y."/>
            <person name="Cai H."/>
            <person name="Collins K."/>
            <person name="Stewart B.A."/>
            <person name="Lee S.R."/>
            <person name="Wilamowska K."/>
            <person name="Weinberg Z."/>
            <person name="Ruzzo W.L."/>
            <person name="Wloga D."/>
            <person name="Gaertig J."/>
            <person name="Frankel J."/>
            <person name="Tsao C.-C."/>
            <person name="Gorovsky M.A."/>
            <person name="Keeling P.J."/>
            <person name="Waller R.F."/>
            <person name="Patron N.J."/>
            <person name="Cherry J.M."/>
            <person name="Stover N.A."/>
            <person name="Krieger C.J."/>
            <person name="del Toro C."/>
            <person name="Ryder H.F."/>
            <person name="Williamson S.C."/>
            <person name="Barbeau R.A."/>
            <person name="Hamilton E.P."/>
            <person name="Orias E."/>
        </authorList>
    </citation>
    <scope>NUCLEOTIDE SEQUENCE [LARGE SCALE GENOMIC DNA]</scope>
    <source>
        <strain evidence="7">SB210</strain>
    </source>
</reference>
<dbReference type="InterPro" id="IPR002136">
    <property type="entry name" value="Ribosomal_uL4"/>
</dbReference>
<dbReference type="InterPro" id="IPR023574">
    <property type="entry name" value="Ribosomal_uL4_dom_sf"/>
</dbReference>
<dbReference type="SUPFAM" id="SSF52166">
    <property type="entry name" value="Ribosomal protein L4"/>
    <property type="match status" value="1"/>
</dbReference>
<feature type="compositionally biased region" description="Low complexity" evidence="5">
    <location>
        <begin position="127"/>
        <end position="137"/>
    </location>
</feature>
<keyword evidence="8" id="KW-0002">3D-structure</keyword>
<dbReference type="InterPro" id="IPR013005">
    <property type="entry name" value="Ribosomal_uL4-like"/>
</dbReference>
<dbReference type="GO" id="GO:1990904">
    <property type="term" value="C:ribonucleoprotein complex"/>
    <property type="evidence" value="ECO:0007669"/>
    <property type="project" value="UniProtKB-KW"/>
</dbReference>
<dbReference type="InParanoid" id="I7MGP2"/>
<evidence type="ECO:0007829" key="8">
    <source>
        <dbReference type="PDB" id="6Z1P"/>
    </source>
</evidence>
<dbReference type="EMBL" id="GG662556">
    <property type="protein sequence ID" value="EAS01782.2"/>
    <property type="molecule type" value="Genomic_DNA"/>
</dbReference>
<dbReference type="GO" id="GO:0006412">
    <property type="term" value="P:translation"/>
    <property type="evidence" value="ECO:0007669"/>
    <property type="project" value="InterPro"/>
</dbReference>
<accession>I7MGP2</accession>
<evidence type="ECO:0000256" key="5">
    <source>
        <dbReference type="SAM" id="MobiDB-lite"/>
    </source>
</evidence>